<gene>
    <name evidence="2" type="ORF">Hsar01_01133</name>
</gene>
<dbReference type="Proteomes" id="UP001476282">
    <property type="component" value="Unassembled WGS sequence"/>
</dbReference>
<protein>
    <recommendedName>
        <fullName evidence="4">DUF4397 domain-containing protein</fullName>
    </recommendedName>
</protein>
<feature type="chain" id="PRO_5045275596" description="DUF4397 domain-containing protein" evidence="1">
    <location>
        <begin position="21"/>
        <end position="235"/>
    </location>
</feature>
<dbReference type="EMBL" id="BAABRI010000005">
    <property type="protein sequence ID" value="GAA5481918.1"/>
    <property type="molecule type" value="Genomic_DNA"/>
</dbReference>
<proteinExistence type="predicted"/>
<evidence type="ECO:0000256" key="1">
    <source>
        <dbReference type="SAM" id="SignalP"/>
    </source>
</evidence>
<organism evidence="2 3">
    <name type="scientific">Haloferula sargassicola</name>
    <dbReference type="NCBI Taxonomy" id="490096"/>
    <lineage>
        <taxon>Bacteria</taxon>
        <taxon>Pseudomonadati</taxon>
        <taxon>Verrucomicrobiota</taxon>
        <taxon>Verrucomicrobiia</taxon>
        <taxon>Verrucomicrobiales</taxon>
        <taxon>Verrucomicrobiaceae</taxon>
        <taxon>Haloferula</taxon>
    </lineage>
</organism>
<evidence type="ECO:0008006" key="4">
    <source>
        <dbReference type="Google" id="ProtNLM"/>
    </source>
</evidence>
<comment type="caution">
    <text evidence="2">The sequence shown here is derived from an EMBL/GenBank/DDBJ whole genome shotgun (WGS) entry which is preliminary data.</text>
</comment>
<evidence type="ECO:0000313" key="3">
    <source>
        <dbReference type="Proteomes" id="UP001476282"/>
    </source>
</evidence>
<keyword evidence="3" id="KW-1185">Reference proteome</keyword>
<feature type="signal peptide" evidence="1">
    <location>
        <begin position="1"/>
        <end position="20"/>
    </location>
</feature>
<reference evidence="2 3" key="1">
    <citation type="submission" date="2024-02" db="EMBL/GenBank/DDBJ databases">
        <title>Haloferula sargassicola NBRC 104335.</title>
        <authorList>
            <person name="Ichikawa N."/>
            <person name="Katano-Makiyama Y."/>
            <person name="Hidaka K."/>
        </authorList>
    </citation>
    <scope>NUCLEOTIDE SEQUENCE [LARGE SCALE GENOMIC DNA]</scope>
    <source>
        <strain evidence="2 3">NBRC 104335</strain>
    </source>
</reference>
<accession>A0ABP9UJW9</accession>
<evidence type="ECO:0000313" key="2">
    <source>
        <dbReference type="EMBL" id="GAA5481918.1"/>
    </source>
</evidence>
<sequence length="235" mass="26141">MRNACLFILAVVLAVGPAFAQTQTQTVLFRTLCLQHQDDIRTVFVPSAKGGSSEVPLLTGGFSPVYRAAFKDGVAEFHVDDDDAPEGKRVVARGRLASSDRQLFLFLPDPQKRLPYRLHCLPDDLPAFPMGGLRFLNLTPYAARLELAGAKLPAVKSGASQTYPKVTKVDEWNMYQARVELQAPDGHWATISSPSWKSLETKRDLALIMIDPTSRQPRILNFKDLPPWLEPTPEE</sequence>
<dbReference type="RefSeq" id="WP_353566061.1">
    <property type="nucleotide sequence ID" value="NZ_BAABRI010000005.1"/>
</dbReference>
<keyword evidence="1" id="KW-0732">Signal</keyword>
<name>A0ABP9UJW9_9BACT</name>